<dbReference type="RefSeq" id="WP_343891881.1">
    <property type="nucleotide sequence ID" value="NZ_BAAAEH010000047.1"/>
</dbReference>
<evidence type="ECO:0000313" key="6">
    <source>
        <dbReference type="Proteomes" id="UP001419910"/>
    </source>
</evidence>
<proteinExistence type="predicted"/>
<dbReference type="CDD" id="cd06529">
    <property type="entry name" value="S24_LexA-like"/>
    <property type="match status" value="1"/>
</dbReference>
<keyword evidence="2" id="KW-0238">DNA-binding</keyword>
<dbReference type="PANTHER" id="PTHR40661:SF3">
    <property type="entry name" value="FELS-1 PROPHAGE TRANSCRIPTIONAL REGULATOR"/>
    <property type="match status" value="1"/>
</dbReference>
<sequence>METGDPRAALDALVVASGESYAALSRMLRRNAAYLQQYVKRGTPRLLAERDRRLLAGYFRVDEAVLGGPPGTAEPAGARIRRLDIAASAGPGALAEDDRALGSEYFDPRLLVSLGVDAGRSAALRARGDSMAPTIEDGDLMLVDESDRQVMARAGIFVIRIDGALMVKRVARTGDGLKITSDNPDFPVMLPRRTDGVDVVGRVVWLSRSLK</sequence>
<evidence type="ECO:0000256" key="3">
    <source>
        <dbReference type="ARBA" id="ARBA00023163"/>
    </source>
</evidence>
<protein>
    <submittedName>
        <fullName evidence="5">S24 family peptidase</fullName>
    </submittedName>
</protein>
<name>A0ABU9Y085_9SPHN</name>
<reference evidence="5 6" key="1">
    <citation type="submission" date="2024-05" db="EMBL/GenBank/DDBJ databases">
        <authorList>
            <person name="Liu Q."/>
            <person name="Xin Y.-H."/>
        </authorList>
    </citation>
    <scope>NUCLEOTIDE SEQUENCE [LARGE SCALE GENOMIC DNA]</scope>
    <source>
        <strain evidence="5 6">CGMCC 1.10181</strain>
    </source>
</reference>
<keyword evidence="6" id="KW-1185">Reference proteome</keyword>
<dbReference type="PANTHER" id="PTHR40661">
    <property type="match status" value="1"/>
</dbReference>
<accession>A0ABU9Y085</accession>
<evidence type="ECO:0000256" key="2">
    <source>
        <dbReference type="ARBA" id="ARBA00023125"/>
    </source>
</evidence>
<keyword evidence="1" id="KW-0805">Transcription regulation</keyword>
<dbReference type="EMBL" id="JBDIME010000003">
    <property type="protein sequence ID" value="MEN2789226.1"/>
    <property type="molecule type" value="Genomic_DNA"/>
</dbReference>
<evidence type="ECO:0000259" key="4">
    <source>
        <dbReference type="Pfam" id="PF00717"/>
    </source>
</evidence>
<dbReference type="SUPFAM" id="SSF51306">
    <property type="entry name" value="LexA/Signal peptidase"/>
    <property type="match status" value="1"/>
</dbReference>
<dbReference type="Proteomes" id="UP001419910">
    <property type="component" value="Unassembled WGS sequence"/>
</dbReference>
<evidence type="ECO:0000256" key="1">
    <source>
        <dbReference type="ARBA" id="ARBA00023015"/>
    </source>
</evidence>
<feature type="domain" description="Peptidase S24/S26A/S26B/S26C" evidence="4">
    <location>
        <begin position="87"/>
        <end position="204"/>
    </location>
</feature>
<dbReference type="InterPro" id="IPR036286">
    <property type="entry name" value="LexA/Signal_pep-like_sf"/>
</dbReference>
<dbReference type="Gene3D" id="2.10.109.10">
    <property type="entry name" value="Umud Fragment, subunit A"/>
    <property type="match status" value="1"/>
</dbReference>
<dbReference type="InterPro" id="IPR015927">
    <property type="entry name" value="Peptidase_S24_S26A/B/C"/>
</dbReference>
<organism evidence="5 6">
    <name type="scientific">Sphingomonas oligophenolica</name>
    <dbReference type="NCBI Taxonomy" id="301154"/>
    <lineage>
        <taxon>Bacteria</taxon>
        <taxon>Pseudomonadati</taxon>
        <taxon>Pseudomonadota</taxon>
        <taxon>Alphaproteobacteria</taxon>
        <taxon>Sphingomonadales</taxon>
        <taxon>Sphingomonadaceae</taxon>
        <taxon>Sphingomonas</taxon>
    </lineage>
</organism>
<gene>
    <name evidence="5" type="ORF">ABC974_06285</name>
</gene>
<dbReference type="InterPro" id="IPR039418">
    <property type="entry name" value="LexA-like"/>
</dbReference>
<dbReference type="Pfam" id="PF00717">
    <property type="entry name" value="Peptidase_S24"/>
    <property type="match status" value="1"/>
</dbReference>
<comment type="caution">
    <text evidence="5">The sequence shown here is derived from an EMBL/GenBank/DDBJ whole genome shotgun (WGS) entry which is preliminary data.</text>
</comment>
<keyword evidence="3" id="KW-0804">Transcription</keyword>
<evidence type="ECO:0000313" key="5">
    <source>
        <dbReference type="EMBL" id="MEN2789226.1"/>
    </source>
</evidence>